<dbReference type="InterPro" id="IPR036928">
    <property type="entry name" value="AS_sf"/>
</dbReference>
<sequence length="472" mass="48813">MSADHPTSLKQAAEAIRTGKISAVEMTEVAIARARSSHVRLNAFIDIEEGPALEAAKAADAVLASGHTVGPLHGVPLAHKDMYDRTGLVTGCGSKIRAGHIATTTATVMQRLQTAGSLSIGRLNMSEFAMGPTGHNFHHGRALNPIDAARITGGSSSGSGSAVGGGVVLAALGSDTGGSIRLPAACCGVVGIKPTQGRVSRYGAMPLSFSQDCVGPLARSVEDAYLMLELISGPDGRDTTCVDVANPAALVEDLSSLRIGIAGGMFAEGLEDDVAKGIGAVVSALSSDVATITQASIPDLSSMADLANAVAMTEAGAVHFDWMRQRPEDYGPQIRMRLSQSLAIPGPIYLRALQLRSVMLQEFLGTAFASADVLIAPTMPFVPPLSADVDVGTSPEMNRVVSAMTSFTRPFSYLGLPVVTVPVSVSGEGLPIALQIVARPWREDLAGSVGLRLERALALPAFTDISPIRSAA</sequence>
<dbReference type="PROSITE" id="PS00571">
    <property type="entry name" value="AMIDASES"/>
    <property type="match status" value="1"/>
</dbReference>
<dbReference type="InterPro" id="IPR023631">
    <property type="entry name" value="Amidase_dom"/>
</dbReference>
<dbReference type="RefSeq" id="WP_077106058.1">
    <property type="nucleotide sequence ID" value="NZ_CP133552.1"/>
</dbReference>
<dbReference type="GO" id="GO:0016787">
    <property type="term" value="F:hydrolase activity"/>
    <property type="evidence" value="ECO:0007669"/>
    <property type="project" value="UniProtKB-KW"/>
</dbReference>
<evidence type="ECO:0000313" key="4">
    <source>
        <dbReference type="Proteomes" id="UP000187891"/>
    </source>
</evidence>
<dbReference type="EMBL" id="FMUE01000005">
    <property type="protein sequence ID" value="SCX24163.1"/>
    <property type="molecule type" value="Genomic_DNA"/>
</dbReference>
<evidence type="ECO:0000313" key="3">
    <source>
        <dbReference type="EMBL" id="SCX24163.1"/>
    </source>
</evidence>
<dbReference type="AlphaFoldDB" id="A0A1R3TP01"/>
<accession>A0A1R3TP01</accession>
<dbReference type="InterPro" id="IPR000120">
    <property type="entry name" value="Amidase"/>
</dbReference>
<comment type="function">
    <text evidence="1">Hydrolyzes indole-3-acetamide (IAM) into indole-3-acetic acid (IAA).</text>
</comment>
<dbReference type="Proteomes" id="UP000187891">
    <property type="component" value="Unassembled WGS sequence"/>
</dbReference>
<dbReference type="Pfam" id="PF01425">
    <property type="entry name" value="Amidase"/>
    <property type="match status" value="1"/>
</dbReference>
<evidence type="ECO:0000256" key="2">
    <source>
        <dbReference type="ARBA" id="ARBA00021874"/>
    </source>
</evidence>
<proteinExistence type="predicted"/>
<evidence type="ECO:0000256" key="1">
    <source>
        <dbReference type="ARBA" id="ARBA00003871"/>
    </source>
</evidence>
<protein>
    <recommendedName>
        <fullName evidence="2">Indoleacetamide hydrolase</fullName>
    </recommendedName>
</protein>
<gene>
    <name evidence="3" type="primary">atzE</name>
    <name evidence="3" type="ORF">DSM25559_2501</name>
</gene>
<reference evidence="4" key="1">
    <citation type="submission" date="2016-10" db="EMBL/GenBank/DDBJ databases">
        <authorList>
            <person name="Wibberg D."/>
        </authorList>
    </citation>
    <scope>NUCLEOTIDE SEQUENCE [LARGE SCALE GENOMIC DNA]</scope>
</reference>
<dbReference type="Gene3D" id="3.90.1300.10">
    <property type="entry name" value="Amidase signature (AS) domain"/>
    <property type="match status" value="1"/>
</dbReference>
<name>A0A1R3TP01_9HYPH</name>
<organism evidence="3 4">
    <name type="scientific">Agrobacterium rosae</name>
    <dbReference type="NCBI Taxonomy" id="1972867"/>
    <lineage>
        <taxon>Bacteria</taxon>
        <taxon>Pseudomonadati</taxon>
        <taxon>Pseudomonadota</taxon>
        <taxon>Alphaproteobacteria</taxon>
        <taxon>Hyphomicrobiales</taxon>
        <taxon>Rhizobiaceae</taxon>
        <taxon>Rhizobium/Agrobacterium group</taxon>
        <taxon>Agrobacterium</taxon>
    </lineage>
</organism>
<dbReference type="PANTHER" id="PTHR11895:SF176">
    <property type="entry name" value="AMIDASE AMID-RELATED"/>
    <property type="match status" value="1"/>
</dbReference>
<keyword evidence="3" id="KW-0378">Hydrolase</keyword>
<dbReference type="PANTHER" id="PTHR11895">
    <property type="entry name" value="TRANSAMIDASE"/>
    <property type="match status" value="1"/>
</dbReference>
<dbReference type="SUPFAM" id="SSF75304">
    <property type="entry name" value="Amidase signature (AS) enzymes"/>
    <property type="match status" value="1"/>
</dbReference>
<dbReference type="STRING" id="1907666.DSM25559_2501"/>
<dbReference type="InterPro" id="IPR020556">
    <property type="entry name" value="Amidase_CS"/>
</dbReference>